<keyword evidence="1" id="KW-1133">Transmembrane helix</keyword>
<comment type="caution">
    <text evidence="2">The sequence shown here is derived from an EMBL/GenBank/DDBJ whole genome shotgun (WGS) entry which is preliminary data.</text>
</comment>
<feature type="transmembrane region" description="Helical" evidence="1">
    <location>
        <begin position="20"/>
        <end position="46"/>
    </location>
</feature>
<evidence type="ECO:0000313" key="2">
    <source>
        <dbReference type="EMBL" id="MFK9091740.1"/>
    </source>
</evidence>
<feature type="transmembrane region" description="Helical" evidence="1">
    <location>
        <begin position="58"/>
        <end position="76"/>
    </location>
</feature>
<feature type="transmembrane region" description="Helical" evidence="1">
    <location>
        <begin position="107"/>
        <end position="131"/>
    </location>
</feature>
<dbReference type="Proteomes" id="UP001623041">
    <property type="component" value="Unassembled WGS sequence"/>
</dbReference>
<keyword evidence="1" id="KW-0812">Transmembrane</keyword>
<gene>
    <name evidence="2" type="ORF">ACJEBI_09625</name>
</gene>
<keyword evidence="1" id="KW-0472">Membrane</keyword>
<proteinExistence type="predicted"/>
<dbReference type="PANTHER" id="PTHR41324">
    <property type="entry name" value="MEMBRANE PROTEIN-RELATED"/>
    <property type="match status" value="1"/>
</dbReference>
<organism evidence="2 3">
    <name type="scientific">Bacillus salipaludis</name>
    <dbReference type="NCBI Taxonomy" id="2547811"/>
    <lineage>
        <taxon>Bacteria</taxon>
        <taxon>Bacillati</taxon>
        <taxon>Bacillota</taxon>
        <taxon>Bacilli</taxon>
        <taxon>Bacillales</taxon>
        <taxon>Bacillaceae</taxon>
        <taxon>Bacillus</taxon>
    </lineage>
</organism>
<feature type="transmembrane region" description="Helical" evidence="1">
    <location>
        <begin position="184"/>
        <end position="204"/>
    </location>
</feature>
<dbReference type="InterPro" id="IPR018710">
    <property type="entry name" value="DUF2232"/>
</dbReference>
<feature type="transmembrane region" description="Helical" evidence="1">
    <location>
        <begin position="286"/>
        <end position="307"/>
    </location>
</feature>
<dbReference type="RefSeq" id="WP_406580356.1">
    <property type="nucleotide sequence ID" value="NZ_JBJHQH010000005.1"/>
</dbReference>
<evidence type="ECO:0000256" key="1">
    <source>
        <dbReference type="SAM" id="Phobius"/>
    </source>
</evidence>
<name>A0ABW8RHN5_9BACI</name>
<dbReference type="Pfam" id="PF09991">
    <property type="entry name" value="DUF2232"/>
    <property type="match status" value="1"/>
</dbReference>
<accession>A0ABW8RHN5</accession>
<feature type="transmembrane region" description="Helical" evidence="1">
    <location>
        <begin position="255"/>
        <end position="274"/>
    </location>
</feature>
<keyword evidence="3" id="KW-1185">Reference proteome</keyword>
<evidence type="ECO:0000313" key="3">
    <source>
        <dbReference type="Proteomes" id="UP001623041"/>
    </source>
</evidence>
<dbReference type="PANTHER" id="PTHR41324:SF1">
    <property type="entry name" value="DUF2232 DOMAIN-CONTAINING PROTEIN"/>
    <property type="match status" value="1"/>
</dbReference>
<dbReference type="EMBL" id="JBJHQH010000005">
    <property type="protein sequence ID" value="MFK9091740.1"/>
    <property type="molecule type" value="Genomic_DNA"/>
</dbReference>
<protein>
    <submittedName>
        <fullName evidence="2">YybS family protein</fullName>
    </submittedName>
</protein>
<feature type="transmembrane region" description="Helical" evidence="1">
    <location>
        <begin position="225"/>
        <end position="243"/>
    </location>
</feature>
<sequence length="322" mass="36218">MEITRGEVVKNVHKLTEGAILIAALTVLLLITIYVPIIGSFLNVVLPAPFIIFAAKNNIKNITAFFLAAIVISFIAGSLPGLGLMLLYAPAGVFIGYMLQKNKSRNAILISSSLILMAGIVIYYVVITAFIKFDIIHELHTALNQSLKDTQEMLKAMGNEEKIKDLKKQNANLLKMIEIYAPSYLILGSVLMSFVIQWVCFPIVKRFGINVQPWGKFRNLSLPKSLLWYYLIALVAMLLLRPQEGTYLLSVLLNARYILEFFLIFQGLSFLFYFFHQRSVAKGLGIFVAILSFTIPLVHTIIMLVGITDLGFDFRKQFAKKE</sequence>
<reference evidence="2 3" key="1">
    <citation type="submission" date="2024-11" db="EMBL/GenBank/DDBJ databases">
        <authorList>
            <person name="Lucas J.A."/>
        </authorList>
    </citation>
    <scope>NUCLEOTIDE SEQUENCE [LARGE SCALE GENOMIC DNA]</scope>
    <source>
        <strain evidence="2 3">Z 5.4</strain>
    </source>
</reference>